<evidence type="ECO:0000313" key="18">
    <source>
        <dbReference type="EMBL" id="ETR64735.1"/>
    </source>
</evidence>
<keyword evidence="9" id="KW-0406">Ion transport</keyword>
<keyword evidence="11 16" id="KW-0472">Membrane</keyword>
<protein>
    <recommendedName>
        <fullName evidence="12 13">Ferrous iron transport protein B</fullName>
    </recommendedName>
</protein>
<dbReference type="GO" id="GO:0005886">
    <property type="term" value="C:plasma membrane"/>
    <property type="evidence" value="ECO:0007669"/>
    <property type="project" value="UniProtKB-SubCell"/>
</dbReference>
<dbReference type="Proteomes" id="UP000189670">
    <property type="component" value="Unassembled WGS sequence"/>
</dbReference>
<keyword evidence="7 16" id="KW-1133">Transmembrane helix</keyword>
<dbReference type="InterPro" id="IPR005225">
    <property type="entry name" value="Small_GTP-bd"/>
</dbReference>
<keyword evidence="8 16" id="KW-0408">Iron</keyword>
<feature type="binding site" evidence="14">
    <location>
        <begin position="22"/>
        <end position="29"/>
    </location>
    <ligand>
        <name>GTP</name>
        <dbReference type="ChEBI" id="CHEBI:37565"/>
        <label>1</label>
    </ligand>
</feature>
<dbReference type="GO" id="GO:0015093">
    <property type="term" value="F:ferrous iron transmembrane transporter activity"/>
    <property type="evidence" value="ECO:0007669"/>
    <property type="project" value="UniProtKB-UniRule"/>
</dbReference>
<gene>
    <name evidence="18" type="ORF">OMM_00519</name>
</gene>
<evidence type="ECO:0000256" key="11">
    <source>
        <dbReference type="ARBA" id="ARBA00023136"/>
    </source>
</evidence>
<evidence type="ECO:0000259" key="17">
    <source>
        <dbReference type="PROSITE" id="PS51711"/>
    </source>
</evidence>
<reference evidence="19" key="1">
    <citation type="submission" date="2012-11" db="EMBL/GenBank/DDBJ databases">
        <authorList>
            <person name="Lucero-Rivera Y.E."/>
            <person name="Tovar-Ramirez D."/>
        </authorList>
    </citation>
    <scope>NUCLEOTIDE SEQUENCE [LARGE SCALE GENOMIC DNA]</scope>
    <source>
        <strain evidence="19">Araruama</strain>
    </source>
</reference>
<feature type="transmembrane region" description="Helical" evidence="16">
    <location>
        <begin position="461"/>
        <end position="486"/>
    </location>
</feature>
<dbReference type="EMBL" id="ATBP01003705">
    <property type="protein sequence ID" value="ETR64735.1"/>
    <property type="molecule type" value="Genomic_DNA"/>
</dbReference>
<proteinExistence type="inferred from homology"/>
<evidence type="ECO:0000256" key="9">
    <source>
        <dbReference type="ARBA" id="ARBA00023065"/>
    </source>
</evidence>
<evidence type="ECO:0000256" key="14">
    <source>
        <dbReference type="PIRSR" id="PIRSR603373-1"/>
    </source>
</evidence>
<dbReference type="Pfam" id="PF07670">
    <property type="entry name" value="Gate"/>
    <property type="match status" value="2"/>
</dbReference>
<comment type="similarity">
    <text evidence="16">Belongs to the TRAFAC class TrmE-Era-EngA-EngB-Septin-like GTPase superfamily. FeoB GTPase (TC 9.A.8) family.</text>
</comment>
<organism evidence="18 19">
    <name type="scientific">Candidatus Magnetoglobus multicellularis str. Araruama</name>
    <dbReference type="NCBI Taxonomy" id="890399"/>
    <lineage>
        <taxon>Bacteria</taxon>
        <taxon>Pseudomonadati</taxon>
        <taxon>Thermodesulfobacteriota</taxon>
        <taxon>Desulfobacteria</taxon>
        <taxon>Desulfobacterales</taxon>
        <taxon>Desulfobacteraceae</taxon>
        <taxon>Candidatus Magnetoglobus</taxon>
    </lineage>
</organism>
<dbReference type="AlphaFoldDB" id="A0A1V1NQ89"/>
<dbReference type="GO" id="GO:0046872">
    <property type="term" value="F:metal ion binding"/>
    <property type="evidence" value="ECO:0007669"/>
    <property type="project" value="UniProtKB-KW"/>
</dbReference>
<comment type="function">
    <text evidence="16">Probable transporter of a GTP-driven Fe(2+) uptake system.</text>
</comment>
<keyword evidence="15" id="KW-0460">Magnesium</keyword>
<evidence type="ECO:0000256" key="3">
    <source>
        <dbReference type="ARBA" id="ARBA00022475"/>
    </source>
</evidence>
<evidence type="ECO:0000256" key="6">
    <source>
        <dbReference type="ARBA" id="ARBA00022741"/>
    </source>
</evidence>
<dbReference type="NCBIfam" id="TIGR00231">
    <property type="entry name" value="small_GTP"/>
    <property type="match status" value="1"/>
</dbReference>
<dbReference type="Pfam" id="PF07664">
    <property type="entry name" value="FeoB_C"/>
    <property type="match status" value="1"/>
</dbReference>
<dbReference type="InterPro" id="IPR050860">
    <property type="entry name" value="FeoB_GTPase"/>
</dbReference>
<dbReference type="Pfam" id="PF17910">
    <property type="entry name" value="FeoB_Cyto"/>
    <property type="match status" value="1"/>
</dbReference>
<comment type="subcellular location">
    <subcellularLocation>
        <location evidence="16">Cell inner membrane</location>
        <topology evidence="16">Multi-pass membrane protein</topology>
    </subcellularLocation>
    <subcellularLocation>
        <location evidence="1">Cell membrane</location>
        <topology evidence="1">Multi-pass membrane protein</topology>
    </subcellularLocation>
</comment>
<keyword evidence="10 14" id="KW-0342">GTP-binding</keyword>
<evidence type="ECO:0000256" key="8">
    <source>
        <dbReference type="ARBA" id="ARBA00023004"/>
    </source>
</evidence>
<dbReference type="GO" id="GO:0005525">
    <property type="term" value="F:GTP binding"/>
    <property type="evidence" value="ECO:0007669"/>
    <property type="project" value="UniProtKB-KW"/>
</dbReference>
<feature type="transmembrane region" description="Helical" evidence="16">
    <location>
        <begin position="351"/>
        <end position="376"/>
    </location>
</feature>
<dbReference type="SUPFAM" id="SSF52540">
    <property type="entry name" value="P-loop containing nucleoside triphosphate hydrolases"/>
    <property type="match status" value="1"/>
</dbReference>
<dbReference type="InterPro" id="IPR011642">
    <property type="entry name" value="Gate_dom"/>
</dbReference>
<evidence type="ECO:0000256" key="13">
    <source>
        <dbReference type="NCBIfam" id="TIGR00437"/>
    </source>
</evidence>
<feature type="transmembrane region" description="Helical" evidence="16">
    <location>
        <begin position="299"/>
        <end position="322"/>
    </location>
</feature>
<feature type="transmembrane region" description="Helical" evidence="16">
    <location>
        <begin position="517"/>
        <end position="538"/>
    </location>
</feature>
<keyword evidence="6 14" id="KW-0547">Nucleotide-binding</keyword>
<evidence type="ECO:0000256" key="16">
    <source>
        <dbReference type="RuleBase" id="RU362098"/>
    </source>
</evidence>
<evidence type="ECO:0000256" key="10">
    <source>
        <dbReference type="ARBA" id="ARBA00023134"/>
    </source>
</evidence>
<dbReference type="NCBIfam" id="TIGR00437">
    <property type="entry name" value="feoB"/>
    <property type="match status" value="1"/>
</dbReference>
<feature type="domain" description="FeoB-type G" evidence="17">
    <location>
        <begin position="15"/>
        <end position="177"/>
    </location>
</feature>
<evidence type="ECO:0000256" key="7">
    <source>
        <dbReference type="ARBA" id="ARBA00022989"/>
    </source>
</evidence>
<evidence type="ECO:0000256" key="2">
    <source>
        <dbReference type="ARBA" id="ARBA00022448"/>
    </source>
</evidence>
<dbReference type="InterPro" id="IPR030389">
    <property type="entry name" value="G_FEOB_dom"/>
</dbReference>
<dbReference type="PANTHER" id="PTHR43185">
    <property type="entry name" value="FERROUS IRON TRANSPORT PROTEIN B"/>
    <property type="match status" value="1"/>
</dbReference>
<evidence type="ECO:0000256" key="5">
    <source>
        <dbReference type="ARBA" id="ARBA00022692"/>
    </source>
</evidence>
<evidence type="ECO:0000256" key="1">
    <source>
        <dbReference type="ARBA" id="ARBA00004651"/>
    </source>
</evidence>
<feature type="transmembrane region" description="Helical" evidence="16">
    <location>
        <begin position="597"/>
        <end position="618"/>
    </location>
</feature>
<evidence type="ECO:0000313" key="19">
    <source>
        <dbReference type="Proteomes" id="UP000189670"/>
    </source>
</evidence>
<dbReference type="InterPro" id="IPR003373">
    <property type="entry name" value="Fe2_transport_prot-B"/>
</dbReference>
<dbReference type="Gene3D" id="3.40.50.300">
    <property type="entry name" value="P-loop containing nucleotide triphosphate hydrolases"/>
    <property type="match status" value="1"/>
</dbReference>
<comment type="caution">
    <text evidence="18">The sequence shown here is derived from an EMBL/GenBank/DDBJ whole genome shotgun (WGS) entry which is preliminary data.</text>
</comment>
<evidence type="ECO:0000256" key="12">
    <source>
        <dbReference type="ARBA" id="ARBA00031200"/>
    </source>
</evidence>
<feature type="binding site" evidence="15">
    <location>
        <position position="37"/>
    </location>
    <ligand>
        <name>Mg(2+)</name>
        <dbReference type="ChEBI" id="CHEBI:18420"/>
        <label>2</label>
    </ligand>
</feature>
<dbReference type="Gene3D" id="1.10.287.1770">
    <property type="match status" value="1"/>
</dbReference>
<keyword evidence="4 16" id="KW-0410">Iron transport</keyword>
<feature type="transmembrane region" description="Helical" evidence="16">
    <location>
        <begin position="434"/>
        <end position="455"/>
    </location>
</feature>
<keyword evidence="15" id="KW-0479">Metal-binding</keyword>
<keyword evidence="3" id="KW-1003">Cell membrane</keyword>
<comment type="caution">
    <text evidence="16">Lacks conserved residue(s) required for the propagation of feature annotation.</text>
</comment>
<feature type="binding site" evidence="14">
    <location>
        <begin position="68"/>
        <end position="71"/>
    </location>
    <ligand>
        <name>GTP</name>
        <dbReference type="ChEBI" id="CHEBI:37565"/>
        <label>1</label>
    </ligand>
</feature>
<dbReference type="InterPro" id="IPR041069">
    <property type="entry name" value="FeoB_Cyto"/>
</dbReference>
<feature type="binding site" evidence="15">
    <location>
        <position position="36"/>
    </location>
    <ligand>
        <name>Mg(2+)</name>
        <dbReference type="ChEBI" id="CHEBI:18420"/>
        <label>2</label>
    </ligand>
</feature>
<keyword evidence="5 16" id="KW-0812">Transmembrane</keyword>
<name>A0A1V1NQ89_9BACT</name>
<dbReference type="Pfam" id="PF02421">
    <property type="entry name" value="FeoB_N"/>
    <property type="match status" value="1"/>
</dbReference>
<dbReference type="PANTHER" id="PTHR43185:SF1">
    <property type="entry name" value="FE(2+) TRANSPORTER FEOB"/>
    <property type="match status" value="1"/>
</dbReference>
<sequence>MTNQVQDTFHTDVAPIKIGIVGLPNSGKTQLFNNLTGTYNVVANALLTTIEHKKTRCEINGQVCEITDTPGIHELLAQSYEEASTRDYIFSEKPDILVVCMDSNRLKQSLNLTLDLLELGIPIIVALNAIDETCRRGIVLDTRKLLHFLRVPVIECIALSGQGTDELKDAIINARGIKWEFTYGTIIEKGLSQIAQLLPSDLPHTRKIAALLLLNDSYITDFVKQFSKLTDSDLYKIQDSVRKTQQDFQGNITRVINNRRSQWVNDIVDEVVIQQSISPREYERTIAQMCRTPLTGIPILLFIVYLIYLAVVNCANVIAGWMDETLWVPVHTLINGWVGPGFINDFLIGDYGILSLGLANAFITVLPILSVFFLIYNTLEDIGYIPNLCVLTRRFFEKLGLSGESVMPLVLGFGCKTMATLTTKSLQSSRERYIAIYLIAFAIPCAAQMGLNISILGRMGLQAFVITFSVLIAVEIIAGMILNLILPHEEKGDFIQELPPIRLPTVKAVLVKTWYRLIWFLEEAVPVFIYAALALFILDKTGILMASKIFLQPVIEGFLGLPLQMVDALILCMARHEAAAGLIINLINKNLLDFRQCIVAVTITTMFVPCFANIMAMIKELGTARAIVMTLIINASSFIIAGCLNWTLILFFIS</sequence>
<feature type="transmembrane region" description="Helical" evidence="16">
    <location>
        <begin position="624"/>
        <end position="653"/>
    </location>
</feature>
<feature type="binding site" evidence="14">
    <location>
        <begin position="128"/>
        <end position="131"/>
    </location>
    <ligand>
        <name>GTP</name>
        <dbReference type="ChEBI" id="CHEBI:37565"/>
        <label>1</label>
    </ligand>
</feature>
<dbReference type="InterPro" id="IPR027417">
    <property type="entry name" value="P-loop_NTPase"/>
</dbReference>
<dbReference type="InterPro" id="IPR011640">
    <property type="entry name" value="Fe2_transport_prot_B_C"/>
</dbReference>
<evidence type="ECO:0000256" key="4">
    <source>
        <dbReference type="ARBA" id="ARBA00022496"/>
    </source>
</evidence>
<evidence type="ECO:0000256" key="15">
    <source>
        <dbReference type="PIRSR" id="PIRSR603373-2"/>
    </source>
</evidence>
<accession>A0A1V1NQ89</accession>
<dbReference type="PROSITE" id="PS51711">
    <property type="entry name" value="G_FEOB"/>
    <property type="match status" value="1"/>
</dbReference>
<feature type="binding site" evidence="15">
    <location>
        <position position="33"/>
    </location>
    <ligand>
        <name>Mg(2+)</name>
        <dbReference type="ChEBI" id="CHEBI:18420"/>
        <label>2</label>
    </ligand>
</feature>
<keyword evidence="2 16" id="KW-0813">Transport</keyword>